<accession>A0A1G9KHW6</accession>
<gene>
    <name evidence="10" type="ORF">SAMN04488692_10520</name>
</gene>
<dbReference type="EMBL" id="FNGO01000005">
    <property type="protein sequence ID" value="SDL49202.1"/>
    <property type="molecule type" value="Genomic_DNA"/>
</dbReference>
<evidence type="ECO:0000256" key="1">
    <source>
        <dbReference type="ARBA" id="ARBA00004651"/>
    </source>
</evidence>
<name>A0A1G9KHW6_9FIRM</name>
<feature type="transmembrane region" description="Helical" evidence="8">
    <location>
        <begin position="184"/>
        <end position="206"/>
    </location>
</feature>
<dbReference type="OrthoDB" id="9807568at2"/>
<feature type="transmembrane region" description="Helical" evidence="8">
    <location>
        <begin position="511"/>
        <end position="535"/>
    </location>
</feature>
<evidence type="ECO:0000256" key="7">
    <source>
        <dbReference type="RuleBase" id="RU000320"/>
    </source>
</evidence>
<keyword evidence="3 7" id="KW-0812">Transmembrane</keyword>
<evidence type="ECO:0000256" key="4">
    <source>
        <dbReference type="ARBA" id="ARBA00022989"/>
    </source>
</evidence>
<evidence type="ECO:0000313" key="11">
    <source>
        <dbReference type="Proteomes" id="UP000199476"/>
    </source>
</evidence>
<feature type="transmembrane region" description="Helical" evidence="8">
    <location>
        <begin position="373"/>
        <end position="394"/>
    </location>
</feature>
<feature type="transmembrane region" description="Helical" evidence="8">
    <location>
        <begin position="71"/>
        <end position="92"/>
    </location>
</feature>
<organism evidence="10 11">
    <name type="scientific">Halarsenatibacter silvermanii</name>
    <dbReference type="NCBI Taxonomy" id="321763"/>
    <lineage>
        <taxon>Bacteria</taxon>
        <taxon>Bacillati</taxon>
        <taxon>Bacillota</taxon>
        <taxon>Clostridia</taxon>
        <taxon>Halanaerobiales</taxon>
        <taxon>Halarsenatibacteraceae</taxon>
        <taxon>Halarsenatibacter</taxon>
    </lineage>
</organism>
<feature type="domain" description="NADH:quinone oxidoreductase/Mrp antiporter transmembrane" evidence="9">
    <location>
        <begin position="117"/>
        <end position="365"/>
    </location>
</feature>
<dbReference type="InterPro" id="IPR052175">
    <property type="entry name" value="ComplexI-like_HydComp"/>
</dbReference>
<reference evidence="10 11" key="1">
    <citation type="submission" date="2016-10" db="EMBL/GenBank/DDBJ databases">
        <authorList>
            <person name="de Groot N.N."/>
        </authorList>
    </citation>
    <scope>NUCLEOTIDE SEQUENCE [LARGE SCALE GENOMIC DNA]</scope>
    <source>
        <strain evidence="10 11">SLAS-1</strain>
    </source>
</reference>
<keyword evidence="5" id="KW-0560">Oxidoreductase</keyword>
<evidence type="ECO:0000256" key="8">
    <source>
        <dbReference type="SAM" id="Phobius"/>
    </source>
</evidence>
<evidence type="ECO:0000259" key="9">
    <source>
        <dbReference type="Pfam" id="PF00361"/>
    </source>
</evidence>
<dbReference type="Proteomes" id="UP000199476">
    <property type="component" value="Unassembled WGS sequence"/>
</dbReference>
<evidence type="ECO:0000256" key="5">
    <source>
        <dbReference type="ARBA" id="ARBA00023002"/>
    </source>
</evidence>
<dbReference type="PANTHER" id="PTHR42682">
    <property type="entry name" value="HYDROGENASE-4 COMPONENT F"/>
    <property type="match status" value="1"/>
</dbReference>
<dbReference type="InterPro" id="IPR003918">
    <property type="entry name" value="NADH_UbQ_OxRdtase"/>
</dbReference>
<feature type="transmembrane region" description="Helical" evidence="8">
    <location>
        <begin position="241"/>
        <end position="259"/>
    </location>
</feature>
<evidence type="ECO:0000256" key="2">
    <source>
        <dbReference type="ARBA" id="ARBA00022475"/>
    </source>
</evidence>
<feature type="transmembrane region" description="Helical" evidence="8">
    <location>
        <begin position="333"/>
        <end position="353"/>
    </location>
</feature>
<dbReference type="GO" id="GO:0016491">
    <property type="term" value="F:oxidoreductase activity"/>
    <property type="evidence" value="ECO:0007669"/>
    <property type="project" value="UniProtKB-KW"/>
</dbReference>
<sequence length="544" mass="61610">MINPGFFFIIAGIFSYFIDKNKKLFILATVTSLTAMYYIIFGITFGRIPFYESLLVFEFMDLELVLFRVNSISRTVSIIFVLFGYSGFIYSYRLASKKFFLISLLLVGFSVSLLYVGDLFSFFVLWELMNIATFFLVYDMSDEKRRQIAQYFFLMLIFGGMCLLWGIILHYTSTGSIALDTAQAGRIFFIISVAIKMAFAGVHTWLPRTYTNVPFLYSVLLSAYTTKVGVYGLYHLLDGEFIMYAGALNALFGVIMALQQSTIRRILCYHIVSQVGYMIAGMGLITHAGNIGGFFHVINHILYKGLLFMMAGSVIYSVGTEKLKDLGGLWKKMPITFVAGLIASLSISGAPFFNGYLSKTLIKAETPSQLVYYGLYIAGIGTTLSFAKIMYYTFIRDTEQEVEINRSPTVSMKTAMIFLSAVMMIMAWTPGISENAFNIESGIEYFSLYHLWGGAQPVLLGILSFPFLRRWLKPHEVESFGTDPYSRLGRAFTSTLCLVLSRLHTGDEVRYISWLLLALVFLFFNIYLINNVFFVNTSYISIIM</sequence>
<feature type="transmembrane region" description="Helical" evidence="8">
    <location>
        <begin position="122"/>
        <end position="139"/>
    </location>
</feature>
<proteinExistence type="predicted"/>
<dbReference type="GO" id="GO:0008137">
    <property type="term" value="F:NADH dehydrogenase (ubiquinone) activity"/>
    <property type="evidence" value="ECO:0007669"/>
    <property type="project" value="InterPro"/>
</dbReference>
<keyword evidence="6 8" id="KW-0472">Membrane</keyword>
<feature type="transmembrane region" description="Helical" evidence="8">
    <location>
        <begin position="151"/>
        <end position="172"/>
    </location>
</feature>
<dbReference type="RefSeq" id="WP_089758754.1">
    <property type="nucleotide sequence ID" value="NZ_FNGO01000005.1"/>
</dbReference>
<dbReference type="AlphaFoldDB" id="A0A1G9KHW6"/>
<keyword evidence="11" id="KW-1185">Reference proteome</keyword>
<dbReference type="InterPro" id="IPR001750">
    <property type="entry name" value="ND/Mrp_TM"/>
</dbReference>
<keyword evidence="4 8" id="KW-1133">Transmembrane helix</keyword>
<feature type="transmembrane region" description="Helical" evidence="8">
    <location>
        <begin position="266"/>
        <end position="289"/>
    </location>
</feature>
<dbReference type="Pfam" id="PF00361">
    <property type="entry name" value="Proton_antipo_M"/>
    <property type="match status" value="1"/>
</dbReference>
<dbReference type="GO" id="GO:0042773">
    <property type="term" value="P:ATP synthesis coupled electron transport"/>
    <property type="evidence" value="ECO:0007669"/>
    <property type="project" value="InterPro"/>
</dbReference>
<dbReference type="PRINTS" id="PR01437">
    <property type="entry name" value="NUOXDRDTASE4"/>
</dbReference>
<feature type="transmembrane region" description="Helical" evidence="8">
    <location>
        <begin position="24"/>
        <end position="51"/>
    </location>
</feature>
<evidence type="ECO:0000313" key="10">
    <source>
        <dbReference type="EMBL" id="SDL49202.1"/>
    </source>
</evidence>
<feature type="transmembrane region" description="Helical" evidence="8">
    <location>
        <begin position="99"/>
        <end position="116"/>
    </location>
</feature>
<dbReference type="STRING" id="321763.SAMN04488692_10520"/>
<dbReference type="GO" id="GO:0005886">
    <property type="term" value="C:plasma membrane"/>
    <property type="evidence" value="ECO:0007669"/>
    <property type="project" value="UniProtKB-SubCell"/>
</dbReference>
<feature type="transmembrane region" description="Helical" evidence="8">
    <location>
        <begin position="445"/>
        <end position="468"/>
    </location>
</feature>
<evidence type="ECO:0000256" key="6">
    <source>
        <dbReference type="ARBA" id="ARBA00023136"/>
    </source>
</evidence>
<protein>
    <submittedName>
        <fullName evidence="10">Multisubunit sodium/proton antiporter, MrpD subunit</fullName>
    </submittedName>
</protein>
<evidence type="ECO:0000256" key="3">
    <source>
        <dbReference type="ARBA" id="ARBA00022692"/>
    </source>
</evidence>
<keyword evidence="2" id="KW-1003">Cell membrane</keyword>
<feature type="transmembrane region" description="Helical" evidence="8">
    <location>
        <begin position="415"/>
        <end position="433"/>
    </location>
</feature>
<comment type="subcellular location">
    <subcellularLocation>
        <location evidence="1">Cell membrane</location>
        <topology evidence="1">Multi-pass membrane protein</topology>
    </subcellularLocation>
    <subcellularLocation>
        <location evidence="7">Membrane</location>
        <topology evidence="7">Multi-pass membrane protein</topology>
    </subcellularLocation>
</comment>
<feature type="transmembrane region" description="Helical" evidence="8">
    <location>
        <begin position="215"/>
        <end position="235"/>
    </location>
</feature>
<dbReference type="PANTHER" id="PTHR42682:SF4">
    <property type="entry name" value="NADH-UBIQUINONE_PLASTOQUINONE"/>
    <property type="match status" value="1"/>
</dbReference>